<feature type="transmembrane region" description="Helical" evidence="2">
    <location>
        <begin position="189"/>
        <end position="208"/>
    </location>
</feature>
<proteinExistence type="inferred from homology"/>
<feature type="transmembrane region" description="Helical" evidence="2">
    <location>
        <begin position="32"/>
        <end position="55"/>
    </location>
</feature>
<feature type="transmembrane region" description="Helical" evidence="2">
    <location>
        <begin position="121"/>
        <end position="138"/>
    </location>
</feature>
<evidence type="ECO:0000256" key="2">
    <source>
        <dbReference type="SAM" id="Phobius"/>
    </source>
</evidence>
<dbReference type="AlphaFoldDB" id="A0A7S8EDD7"/>
<evidence type="ECO:0000259" key="3">
    <source>
        <dbReference type="Pfam" id="PF00892"/>
    </source>
</evidence>
<dbReference type="Proteomes" id="UP000594468">
    <property type="component" value="Chromosome"/>
</dbReference>
<accession>A0A7S8EDD7</accession>
<reference evidence="4 5" key="1">
    <citation type="submission" date="2020-02" db="EMBL/GenBank/DDBJ databases">
        <authorList>
            <person name="Zheng R.K."/>
            <person name="Sun C.M."/>
        </authorList>
    </citation>
    <scope>NUCLEOTIDE SEQUENCE [LARGE SCALE GENOMIC DNA]</scope>
    <source>
        <strain evidence="5">rifampicinis</strain>
    </source>
</reference>
<dbReference type="PANTHER" id="PTHR22911">
    <property type="entry name" value="ACYL-MALONYL CONDENSING ENZYME-RELATED"/>
    <property type="match status" value="1"/>
</dbReference>
<dbReference type="KEGG" id="pmet:G4Y79_11270"/>
<gene>
    <name evidence="4" type="ORF">G4Y79_11270</name>
</gene>
<feature type="transmembrane region" description="Helical" evidence="2">
    <location>
        <begin position="158"/>
        <end position="177"/>
    </location>
</feature>
<keyword evidence="2" id="KW-1133">Transmembrane helix</keyword>
<keyword evidence="2" id="KW-0812">Transmembrane</keyword>
<dbReference type="InterPro" id="IPR000620">
    <property type="entry name" value="EamA_dom"/>
</dbReference>
<organism evidence="4 5">
    <name type="scientific">Phototrophicus methaneseepsis</name>
    <dbReference type="NCBI Taxonomy" id="2710758"/>
    <lineage>
        <taxon>Bacteria</taxon>
        <taxon>Bacillati</taxon>
        <taxon>Chloroflexota</taxon>
        <taxon>Candidatus Thermofontia</taxon>
        <taxon>Phototrophicales</taxon>
        <taxon>Phototrophicaceae</taxon>
        <taxon>Phototrophicus</taxon>
    </lineage>
</organism>
<comment type="similarity">
    <text evidence="1">Belongs to the EamA transporter family.</text>
</comment>
<dbReference type="GO" id="GO:0016020">
    <property type="term" value="C:membrane"/>
    <property type="evidence" value="ECO:0007669"/>
    <property type="project" value="InterPro"/>
</dbReference>
<evidence type="ECO:0000256" key="1">
    <source>
        <dbReference type="ARBA" id="ARBA00007362"/>
    </source>
</evidence>
<dbReference type="InterPro" id="IPR037185">
    <property type="entry name" value="EmrE-like"/>
</dbReference>
<keyword evidence="5" id="KW-1185">Reference proteome</keyword>
<evidence type="ECO:0000313" key="5">
    <source>
        <dbReference type="Proteomes" id="UP000594468"/>
    </source>
</evidence>
<name>A0A7S8EDD7_9CHLR</name>
<evidence type="ECO:0000313" key="4">
    <source>
        <dbReference type="EMBL" id="QPC84918.1"/>
    </source>
</evidence>
<feature type="transmembrane region" description="Helical" evidence="2">
    <location>
        <begin position="6"/>
        <end position="25"/>
    </location>
</feature>
<feature type="transmembrane region" description="Helical" evidence="2">
    <location>
        <begin position="95"/>
        <end position="115"/>
    </location>
</feature>
<dbReference type="SUPFAM" id="SSF103481">
    <property type="entry name" value="Multidrug resistance efflux transporter EmrE"/>
    <property type="match status" value="2"/>
</dbReference>
<dbReference type="RefSeq" id="WP_195172981.1">
    <property type="nucleotide sequence ID" value="NZ_CP062983.1"/>
</dbReference>
<feature type="domain" description="EamA" evidence="3">
    <location>
        <begin position="159"/>
        <end position="299"/>
    </location>
</feature>
<feature type="transmembrane region" description="Helical" evidence="2">
    <location>
        <begin position="67"/>
        <end position="88"/>
    </location>
</feature>
<sequence>MFGELLAVGSAFCLSANSILMTIIGKRFGSVVAVRGMVTIAFFIATCLHLVLVGLPDLTIFPVEQVIYLMLAGVLAFSFGAVASMMAFVRIGPRLTSLVVALGPIFSSIFAFFIFGEALTLMEMVGIALTLGGIMFVVTEPDKDLDVGTEAIGSRDYWLGVFFAFCAAILQSLILILNRKGLATPIEPITAIWIRLIAGFAVLWVMTIAQKQVIFSLKTLATSPTGLGFLSLSSILGPNMNVFLILSALQLAPVGIVSTLSNLKPIILIPLGYLIFNEHITRRATVGTFVAVTGTVIIFL</sequence>
<dbReference type="EMBL" id="CP062983">
    <property type="protein sequence ID" value="QPC84918.1"/>
    <property type="molecule type" value="Genomic_DNA"/>
</dbReference>
<dbReference type="PANTHER" id="PTHR22911:SF137">
    <property type="entry name" value="SOLUTE CARRIER FAMILY 35 MEMBER G2-RELATED"/>
    <property type="match status" value="1"/>
</dbReference>
<protein>
    <submittedName>
        <fullName evidence="4">DMT family transporter</fullName>
    </submittedName>
</protein>
<keyword evidence="2" id="KW-0472">Membrane</keyword>
<feature type="domain" description="EamA" evidence="3">
    <location>
        <begin position="1"/>
        <end position="138"/>
    </location>
</feature>
<dbReference type="Pfam" id="PF00892">
    <property type="entry name" value="EamA"/>
    <property type="match status" value="2"/>
</dbReference>